<evidence type="ECO:0000313" key="1">
    <source>
        <dbReference type="EMBL" id="KAG8654752.1"/>
    </source>
</evidence>
<sequence>MFLFHTTKSKRASVTLSEHQLREIFMQFDEDHDNVLSKEEVRKAFTYLGSRIPEFRTLRGFNHADANGNGQIEFGDELDKLVKYAFKLGYTVM</sequence>
<gene>
    <name evidence="1" type="ORF">MANES_05G172901v8</name>
</gene>
<name>A0ACB7HPN8_MANES</name>
<keyword evidence="2" id="KW-1185">Reference proteome</keyword>
<dbReference type="EMBL" id="CM004391">
    <property type="protein sequence ID" value="KAG8654752.1"/>
    <property type="molecule type" value="Genomic_DNA"/>
</dbReference>
<evidence type="ECO:0000313" key="2">
    <source>
        <dbReference type="Proteomes" id="UP000091857"/>
    </source>
</evidence>
<proteinExistence type="predicted"/>
<comment type="caution">
    <text evidence="1">The sequence shown here is derived from an EMBL/GenBank/DDBJ whole genome shotgun (WGS) entry which is preliminary data.</text>
</comment>
<organism evidence="1 2">
    <name type="scientific">Manihot esculenta</name>
    <name type="common">Cassava</name>
    <name type="synonym">Jatropha manihot</name>
    <dbReference type="NCBI Taxonomy" id="3983"/>
    <lineage>
        <taxon>Eukaryota</taxon>
        <taxon>Viridiplantae</taxon>
        <taxon>Streptophyta</taxon>
        <taxon>Embryophyta</taxon>
        <taxon>Tracheophyta</taxon>
        <taxon>Spermatophyta</taxon>
        <taxon>Magnoliopsida</taxon>
        <taxon>eudicotyledons</taxon>
        <taxon>Gunneridae</taxon>
        <taxon>Pentapetalae</taxon>
        <taxon>rosids</taxon>
        <taxon>fabids</taxon>
        <taxon>Malpighiales</taxon>
        <taxon>Euphorbiaceae</taxon>
        <taxon>Crotonoideae</taxon>
        <taxon>Manihoteae</taxon>
        <taxon>Manihot</taxon>
    </lineage>
</organism>
<dbReference type="Proteomes" id="UP000091857">
    <property type="component" value="Chromosome 5"/>
</dbReference>
<accession>A0ACB7HPN8</accession>
<reference evidence="2" key="1">
    <citation type="journal article" date="2016" name="Nat. Biotechnol.">
        <title>Sequencing wild and cultivated cassava and related species reveals extensive interspecific hybridization and genetic diversity.</title>
        <authorList>
            <person name="Bredeson J.V."/>
            <person name="Lyons J.B."/>
            <person name="Prochnik S.E."/>
            <person name="Wu G.A."/>
            <person name="Ha C.M."/>
            <person name="Edsinger-Gonzales E."/>
            <person name="Grimwood J."/>
            <person name="Schmutz J."/>
            <person name="Rabbi I.Y."/>
            <person name="Egesi C."/>
            <person name="Nauluvula P."/>
            <person name="Lebot V."/>
            <person name="Ndunguru J."/>
            <person name="Mkamilo G."/>
            <person name="Bart R.S."/>
            <person name="Setter T.L."/>
            <person name="Gleadow R.M."/>
            <person name="Kulakow P."/>
            <person name="Ferguson M.E."/>
            <person name="Rounsley S."/>
            <person name="Rokhsar D.S."/>
        </authorList>
    </citation>
    <scope>NUCLEOTIDE SEQUENCE [LARGE SCALE GENOMIC DNA]</scope>
    <source>
        <strain evidence="2">cv. AM560-2</strain>
    </source>
</reference>
<protein>
    <submittedName>
        <fullName evidence="1">Uncharacterized protein</fullName>
    </submittedName>
</protein>